<dbReference type="Pfam" id="PF03795">
    <property type="entry name" value="YCII"/>
    <property type="match status" value="1"/>
</dbReference>
<proteinExistence type="inferred from homology"/>
<dbReference type="GeneID" id="301458195"/>
<dbReference type="SUPFAM" id="SSF54909">
    <property type="entry name" value="Dimeric alpha+beta barrel"/>
    <property type="match status" value="1"/>
</dbReference>
<dbReference type="InterPro" id="IPR011008">
    <property type="entry name" value="Dimeric_a/b-barrel"/>
</dbReference>
<evidence type="ECO:0000256" key="2">
    <source>
        <dbReference type="SAM" id="MobiDB-lite"/>
    </source>
</evidence>
<name>A0AAJ2HDH8_9MICO</name>
<organism evidence="4 5">
    <name type="scientific">Microbacterium aurantiacum</name>
    <dbReference type="NCBI Taxonomy" id="162393"/>
    <lineage>
        <taxon>Bacteria</taxon>
        <taxon>Bacillati</taxon>
        <taxon>Actinomycetota</taxon>
        <taxon>Actinomycetes</taxon>
        <taxon>Micrococcales</taxon>
        <taxon>Microbacteriaceae</taxon>
        <taxon>Microbacterium</taxon>
    </lineage>
</organism>
<evidence type="ECO:0000313" key="5">
    <source>
        <dbReference type="Proteomes" id="UP001183582"/>
    </source>
</evidence>
<sequence length="111" mass="12156">MKFLMLVFSDPARSSDEEPPVPIEQWVEEAYGSGKATDGDRLRPSAEARTIRRRDGEVRVTDGPATPAHVEIAGFDILECADMEEAIALAGRHPMATAGIIELRPAWPLDL</sequence>
<evidence type="ECO:0000256" key="1">
    <source>
        <dbReference type="ARBA" id="ARBA00007689"/>
    </source>
</evidence>
<evidence type="ECO:0000313" key="4">
    <source>
        <dbReference type="EMBL" id="MDS0245580.1"/>
    </source>
</evidence>
<comment type="similarity">
    <text evidence="1">Belongs to the YciI family.</text>
</comment>
<dbReference type="PANTHER" id="PTHR35174">
    <property type="entry name" value="BLL7171 PROTEIN-RELATED"/>
    <property type="match status" value="1"/>
</dbReference>
<dbReference type="InterPro" id="IPR005545">
    <property type="entry name" value="YCII"/>
</dbReference>
<dbReference type="EMBL" id="JAHWXH010000001">
    <property type="protein sequence ID" value="MDS0245580.1"/>
    <property type="molecule type" value="Genomic_DNA"/>
</dbReference>
<dbReference type="RefSeq" id="WP_310891312.1">
    <property type="nucleotide sequence ID" value="NZ_BAAAGR010000001.1"/>
</dbReference>
<comment type="caution">
    <text evidence="4">The sequence shown here is derived from an EMBL/GenBank/DDBJ whole genome shotgun (WGS) entry which is preliminary data.</text>
</comment>
<feature type="domain" description="YCII-related" evidence="3">
    <location>
        <begin position="35"/>
        <end position="108"/>
    </location>
</feature>
<dbReference type="AlphaFoldDB" id="A0AAJ2HDH8"/>
<reference evidence="4 5" key="1">
    <citation type="submission" date="2021-06" db="EMBL/GenBank/DDBJ databases">
        <title>Genome-based taxonomic framework of Microbacterium strains isolated from marine environment, the description of four new species and reclassification of four preexisting species.</title>
        <authorList>
            <person name="Lee S.D."/>
            <person name="Kim S.-M."/>
            <person name="Byeon Y.-S."/>
            <person name="Yang H.L."/>
            <person name="Kim I.S."/>
        </authorList>
    </citation>
    <scope>NUCLEOTIDE SEQUENCE [LARGE SCALE GENOMIC DNA]</scope>
    <source>
        <strain evidence="4 5">KACC 20514</strain>
    </source>
</reference>
<protein>
    <recommendedName>
        <fullName evidence="3">YCII-related domain-containing protein</fullName>
    </recommendedName>
</protein>
<dbReference type="Gene3D" id="3.30.70.1060">
    <property type="entry name" value="Dimeric alpha+beta barrel"/>
    <property type="match status" value="1"/>
</dbReference>
<dbReference type="Proteomes" id="UP001183582">
    <property type="component" value="Unassembled WGS sequence"/>
</dbReference>
<accession>A0AAJ2HDH8</accession>
<dbReference type="PANTHER" id="PTHR35174:SF3">
    <property type="entry name" value="BLL7171 PROTEIN"/>
    <property type="match status" value="1"/>
</dbReference>
<feature type="region of interest" description="Disordered" evidence="2">
    <location>
        <begin position="32"/>
        <end position="64"/>
    </location>
</feature>
<feature type="compositionally biased region" description="Basic and acidic residues" evidence="2">
    <location>
        <begin position="37"/>
        <end position="60"/>
    </location>
</feature>
<gene>
    <name evidence="4" type="ORF">KZC50_08145</name>
</gene>
<evidence type="ECO:0000259" key="3">
    <source>
        <dbReference type="Pfam" id="PF03795"/>
    </source>
</evidence>